<dbReference type="SUPFAM" id="SSF54909">
    <property type="entry name" value="Dimeric alpha+beta barrel"/>
    <property type="match status" value="1"/>
</dbReference>
<reference evidence="1 2" key="1">
    <citation type="journal article" date="2020" name="ISME J.">
        <title>Uncovering the hidden diversity of litter-decomposition mechanisms in mushroom-forming fungi.</title>
        <authorList>
            <person name="Floudas D."/>
            <person name="Bentzer J."/>
            <person name="Ahren D."/>
            <person name="Johansson T."/>
            <person name="Persson P."/>
            <person name="Tunlid A."/>
        </authorList>
    </citation>
    <scope>NUCLEOTIDE SEQUENCE [LARGE SCALE GENOMIC DNA]</scope>
    <source>
        <strain evidence="1 2">CBS 291.85</strain>
    </source>
</reference>
<dbReference type="EMBL" id="JAACJM010000052">
    <property type="protein sequence ID" value="KAF5357344.1"/>
    <property type="molecule type" value="Genomic_DNA"/>
</dbReference>
<evidence type="ECO:0008006" key="3">
    <source>
        <dbReference type="Google" id="ProtNLM"/>
    </source>
</evidence>
<gene>
    <name evidence="1" type="ORF">D9758_005969</name>
</gene>
<dbReference type="Proteomes" id="UP000559256">
    <property type="component" value="Unassembled WGS sequence"/>
</dbReference>
<accession>A0A8H5G2X7</accession>
<evidence type="ECO:0000313" key="1">
    <source>
        <dbReference type="EMBL" id="KAF5357344.1"/>
    </source>
</evidence>
<dbReference type="InterPro" id="IPR011008">
    <property type="entry name" value="Dimeric_a/b-barrel"/>
</dbReference>
<dbReference type="OrthoDB" id="2851338at2759"/>
<dbReference type="AlphaFoldDB" id="A0A8H5G2X7"/>
<keyword evidence="2" id="KW-1185">Reference proteome</keyword>
<name>A0A8H5G2X7_9AGAR</name>
<dbReference type="Gene3D" id="3.30.70.100">
    <property type="match status" value="1"/>
</dbReference>
<comment type="caution">
    <text evidence="1">The sequence shown here is derived from an EMBL/GenBank/DDBJ whole genome shotgun (WGS) entry which is preliminary data.</text>
</comment>
<organism evidence="1 2">
    <name type="scientific">Tetrapyrgos nigripes</name>
    <dbReference type="NCBI Taxonomy" id="182062"/>
    <lineage>
        <taxon>Eukaryota</taxon>
        <taxon>Fungi</taxon>
        <taxon>Dikarya</taxon>
        <taxon>Basidiomycota</taxon>
        <taxon>Agaricomycotina</taxon>
        <taxon>Agaricomycetes</taxon>
        <taxon>Agaricomycetidae</taxon>
        <taxon>Agaricales</taxon>
        <taxon>Marasmiineae</taxon>
        <taxon>Marasmiaceae</taxon>
        <taxon>Tetrapyrgos</taxon>
    </lineage>
</organism>
<protein>
    <recommendedName>
        <fullName evidence="3">EthD domain-containing protein</fullName>
    </recommendedName>
</protein>
<evidence type="ECO:0000313" key="2">
    <source>
        <dbReference type="Proteomes" id="UP000559256"/>
    </source>
</evidence>
<proteinExistence type="predicted"/>
<sequence length="223" mass="24752">MATHVFSPGSEDRLLVILGRSNEGPVELEGAALVGHLRNLLVPAATSDYQVYISSTSESEAAVPMFGIFCLYHSSTSVISENFTDEVKCTLESAKSGLGLDCRLYSTHSQNPVALTNSMPMTHTLVFNAMTPSTASEQSFNDWYAEEHIPLLSRVPGWLASRRFKLISATMKAPAYLALHAFTSVSAFEQREYEAATNTPWRTEVIGQVIEKERIVLERRRNY</sequence>